<dbReference type="EMBL" id="CM000880">
    <property type="protein sequence ID" value="PNT75878.1"/>
    <property type="molecule type" value="Genomic_DNA"/>
</dbReference>
<evidence type="ECO:0000313" key="3">
    <source>
        <dbReference type="Proteomes" id="UP000008810"/>
    </source>
</evidence>
<proteinExistence type="predicted"/>
<dbReference type="AlphaFoldDB" id="A0A2K2DNL7"/>
<reference evidence="2" key="3">
    <citation type="submission" date="2018-08" db="UniProtKB">
        <authorList>
            <consortium name="EnsemblPlants"/>
        </authorList>
    </citation>
    <scope>IDENTIFICATION</scope>
    <source>
        <strain evidence="2">cv. Bd21</strain>
    </source>
</reference>
<sequence length="122" mass="13580">MPENNIIYPGSSRVPNSIYTTTTSERKAQSRRRAALRVSGVFCPAAPPFLFGAQESSRCYSKIDLYHAALIRRRRCRLYSPEHRSTTRPPADTGRGLCLGVLRPFGYSFVALLKCLPSTVGD</sequence>
<dbReference type="Proteomes" id="UP000008810">
    <property type="component" value="Chromosome 1"/>
</dbReference>
<accession>A0A2K2DNL7</accession>
<organism evidence="1">
    <name type="scientific">Brachypodium distachyon</name>
    <name type="common">Purple false brome</name>
    <name type="synonym">Trachynia distachya</name>
    <dbReference type="NCBI Taxonomy" id="15368"/>
    <lineage>
        <taxon>Eukaryota</taxon>
        <taxon>Viridiplantae</taxon>
        <taxon>Streptophyta</taxon>
        <taxon>Embryophyta</taxon>
        <taxon>Tracheophyta</taxon>
        <taxon>Spermatophyta</taxon>
        <taxon>Magnoliopsida</taxon>
        <taxon>Liliopsida</taxon>
        <taxon>Poales</taxon>
        <taxon>Poaceae</taxon>
        <taxon>BOP clade</taxon>
        <taxon>Pooideae</taxon>
        <taxon>Stipodae</taxon>
        <taxon>Brachypodieae</taxon>
        <taxon>Brachypodium</taxon>
    </lineage>
</organism>
<protein>
    <submittedName>
        <fullName evidence="1 2">Uncharacterized protein</fullName>
    </submittedName>
</protein>
<name>A0A2K2DNL7_BRADI</name>
<reference evidence="1 2" key="1">
    <citation type="journal article" date="2010" name="Nature">
        <title>Genome sequencing and analysis of the model grass Brachypodium distachyon.</title>
        <authorList>
            <consortium name="International Brachypodium Initiative"/>
        </authorList>
    </citation>
    <scope>NUCLEOTIDE SEQUENCE [LARGE SCALE GENOMIC DNA]</scope>
    <source>
        <strain evidence="1 2">Bd21</strain>
    </source>
</reference>
<dbReference type="Gramene" id="PNT75878">
    <property type="protein sequence ID" value="PNT75878"/>
    <property type="gene ID" value="BRADI_1g40262v3"/>
</dbReference>
<gene>
    <name evidence="1" type="ORF">BRADI_1g40262v3</name>
</gene>
<evidence type="ECO:0000313" key="1">
    <source>
        <dbReference type="EMBL" id="PNT75878.1"/>
    </source>
</evidence>
<keyword evidence="3" id="KW-1185">Reference proteome</keyword>
<dbReference type="InParanoid" id="A0A2K2DNL7"/>
<reference evidence="1" key="2">
    <citation type="submission" date="2017-06" db="EMBL/GenBank/DDBJ databases">
        <title>WGS assembly of Brachypodium distachyon.</title>
        <authorList>
            <consortium name="The International Brachypodium Initiative"/>
            <person name="Lucas S."/>
            <person name="Harmon-Smith M."/>
            <person name="Lail K."/>
            <person name="Tice H."/>
            <person name="Grimwood J."/>
            <person name="Bruce D."/>
            <person name="Barry K."/>
            <person name="Shu S."/>
            <person name="Lindquist E."/>
            <person name="Wang M."/>
            <person name="Pitluck S."/>
            <person name="Vogel J.P."/>
            <person name="Garvin D.F."/>
            <person name="Mockler T.C."/>
            <person name="Schmutz J."/>
            <person name="Rokhsar D."/>
            <person name="Bevan M.W."/>
        </authorList>
    </citation>
    <scope>NUCLEOTIDE SEQUENCE</scope>
    <source>
        <strain evidence="1">Bd21</strain>
    </source>
</reference>
<dbReference type="EnsemblPlants" id="PNT75878">
    <property type="protein sequence ID" value="PNT75878"/>
    <property type="gene ID" value="BRADI_1g40262v3"/>
</dbReference>
<evidence type="ECO:0000313" key="2">
    <source>
        <dbReference type="EnsemblPlants" id="PNT75878"/>
    </source>
</evidence>